<dbReference type="SMART" id="SM00822">
    <property type="entry name" value="PKS_KR"/>
    <property type="match status" value="1"/>
</dbReference>
<evidence type="ECO:0000313" key="6">
    <source>
        <dbReference type="Proteomes" id="UP000217194"/>
    </source>
</evidence>
<evidence type="ECO:0000256" key="1">
    <source>
        <dbReference type="ARBA" id="ARBA00006484"/>
    </source>
</evidence>
<sequence>MSAAKLALVTGASRGIGRQIALGLADQGHQVIAVSRSALDTSALSASQKSMITSITGDVSDNSFVEKLEKQVSKEYGAVQILVNAAGVFGPIDLIQNTDPGEWVRTIIIDAIAPYYTARSFLPGMLKSKWGRIINLTSAASLHPPGPLNSAYGTSKAALNQLTRHLAAEVAGSGVTANVMHPGDVRSDMWGDIKAKAEALGEVGKDYKAWVDWVDQTGGDDPKKAMDLVLKLVSSESDSVNGRFCWIDQPLQAPIPSWEDPVDARPWG</sequence>
<keyword evidence="2" id="KW-0560">Oxidoreductase</keyword>
<accession>A0AAC9YW37</accession>
<dbReference type="PRINTS" id="PR00081">
    <property type="entry name" value="GDHRDH"/>
</dbReference>
<dbReference type="Gene3D" id="3.40.50.720">
    <property type="entry name" value="NAD(P)-binding Rossmann-like Domain"/>
    <property type="match status" value="1"/>
</dbReference>
<dbReference type="CDD" id="cd05233">
    <property type="entry name" value="SDR_c"/>
    <property type="match status" value="1"/>
</dbReference>
<proteinExistence type="inferred from homology"/>
<protein>
    <submittedName>
        <fullName evidence="5">3-oxoacyl-[acyl-carrier protein] reductase</fullName>
    </submittedName>
</protein>
<dbReference type="Proteomes" id="UP000217194">
    <property type="component" value="Chromosome"/>
</dbReference>
<evidence type="ECO:0000259" key="4">
    <source>
        <dbReference type="SMART" id="SM00822"/>
    </source>
</evidence>
<dbReference type="InterPro" id="IPR057326">
    <property type="entry name" value="KR_dom"/>
</dbReference>
<dbReference type="RefSeq" id="WP_095697122.1">
    <property type="nucleotide sequence ID" value="NZ_CP016778.1"/>
</dbReference>
<evidence type="ECO:0000256" key="3">
    <source>
        <dbReference type="RuleBase" id="RU000363"/>
    </source>
</evidence>
<feature type="domain" description="Ketoreductase" evidence="4">
    <location>
        <begin position="5"/>
        <end position="193"/>
    </location>
</feature>
<dbReference type="GO" id="GO:0016616">
    <property type="term" value="F:oxidoreductase activity, acting on the CH-OH group of donors, NAD or NADP as acceptor"/>
    <property type="evidence" value="ECO:0007669"/>
    <property type="project" value="UniProtKB-ARBA"/>
</dbReference>
<evidence type="ECO:0000313" key="5">
    <source>
        <dbReference type="EMBL" id="ASY22846.1"/>
    </source>
</evidence>
<reference evidence="5 6" key="1">
    <citation type="submission" date="2016-07" db="EMBL/GenBank/DDBJ databases">
        <title>High microdiversification within the ubiquitous acI lineage of Actinobacteria.</title>
        <authorList>
            <person name="Neuenschwander S.M."/>
            <person name="Salcher M."/>
            <person name="Ghai R."/>
            <person name="Pernthaler J."/>
        </authorList>
    </citation>
    <scope>NUCLEOTIDE SEQUENCE [LARGE SCALE GENOMIC DNA]</scope>
    <source>
        <strain evidence="5">MMS-IIB-76</strain>
    </source>
</reference>
<dbReference type="InterPro" id="IPR036291">
    <property type="entry name" value="NAD(P)-bd_dom_sf"/>
</dbReference>
<dbReference type="InterPro" id="IPR020904">
    <property type="entry name" value="Sc_DH/Rdtase_CS"/>
</dbReference>
<organism evidence="5 6">
    <name type="scientific">Candidatus Planktophila versatilis</name>
    <dbReference type="NCBI Taxonomy" id="1884905"/>
    <lineage>
        <taxon>Bacteria</taxon>
        <taxon>Bacillati</taxon>
        <taxon>Actinomycetota</taxon>
        <taxon>Actinomycetes</taxon>
        <taxon>Candidatus Nanopelagicales</taxon>
        <taxon>Candidatus Nanopelagicaceae</taxon>
        <taxon>Candidatus Planktophila</taxon>
    </lineage>
</organism>
<dbReference type="AlphaFoldDB" id="A0AAC9YW37"/>
<comment type="similarity">
    <text evidence="1 3">Belongs to the short-chain dehydrogenases/reductases (SDR) family.</text>
</comment>
<dbReference type="PANTHER" id="PTHR42760">
    <property type="entry name" value="SHORT-CHAIN DEHYDROGENASES/REDUCTASES FAMILY MEMBER"/>
    <property type="match status" value="1"/>
</dbReference>
<evidence type="ECO:0000256" key="2">
    <source>
        <dbReference type="ARBA" id="ARBA00023002"/>
    </source>
</evidence>
<dbReference type="InterPro" id="IPR002347">
    <property type="entry name" value="SDR_fam"/>
</dbReference>
<dbReference type="PRINTS" id="PR00080">
    <property type="entry name" value="SDRFAMILY"/>
</dbReference>
<gene>
    <name evidence="5" type="ORF">A1sIIB76_04685</name>
</gene>
<name>A0AAC9YW37_9ACTN</name>
<dbReference type="PANTHER" id="PTHR42760:SF133">
    <property type="entry name" value="3-OXOACYL-[ACYL-CARRIER-PROTEIN] REDUCTASE"/>
    <property type="match status" value="1"/>
</dbReference>
<dbReference type="EMBL" id="CP016778">
    <property type="protein sequence ID" value="ASY22846.1"/>
    <property type="molecule type" value="Genomic_DNA"/>
</dbReference>
<dbReference type="Pfam" id="PF00106">
    <property type="entry name" value="adh_short"/>
    <property type="match status" value="1"/>
</dbReference>
<dbReference type="SUPFAM" id="SSF51735">
    <property type="entry name" value="NAD(P)-binding Rossmann-fold domains"/>
    <property type="match status" value="1"/>
</dbReference>
<dbReference type="PROSITE" id="PS00061">
    <property type="entry name" value="ADH_SHORT"/>
    <property type="match status" value="1"/>
</dbReference>